<evidence type="ECO:0000256" key="16">
    <source>
        <dbReference type="RuleBase" id="RU367090"/>
    </source>
</evidence>
<dbReference type="PROSITE" id="PS50089">
    <property type="entry name" value="ZF_RING_2"/>
    <property type="match status" value="1"/>
</dbReference>
<evidence type="ECO:0000259" key="19">
    <source>
        <dbReference type="PROSITE" id="PS51292"/>
    </source>
</evidence>
<evidence type="ECO:0000313" key="21">
    <source>
        <dbReference type="Proteomes" id="UP000502823"/>
    </source>
</evidence>
<dbReference type="FunCoup" id="A0A6L2PQC2">
    <property type="interactions" value="1787"/>
</dbReference>
<dbReference type="PROSITE" id="PS51292">
    <property type="entry name" value="ZF_RING_CH"/>
    <property type="match status" value="1"/>
</dbReference>
<dbReference type="Gene3D" id="1.25.10.10">
    <property type="entry name" value="Leucine-rich Repeat Variant"/>
    <property type="match status" value="1"/>
</dbReference>
<dbReference type="Pfam" id="PF23009">
    <property type="entry name" value="UBC_like"/>
    <property type="match status" value="1"/>
</dbReference>
<dbReference type="GO" id="GO:0061630">
    <property type="term" value="F:ubiquitin protein ligase activity"/>
    <property type="evidence" value="ECO:0007669"/>
    <property type="project" value="UniProtKB-UniRule"/>
</dbReference>
<dbReference type="InterPro" id="IPR054478">
    <property type="entry name" value="LTN1_UBC"/>
</dbReference>
<keyword evidence="10" id="KW-0677">Repeat</keyword>
<dbReference type="SMART" id="SM00744">
    <property type="entry name" value="RINGv"/>
    <property type="match status" value="1"/>
</dbReference>
<keyword evidence="21" id="KW-1185">Reference proteome</keyword>
<comment type="caution">
    <text evidence="20">The sequence shown here is derived from an EMBL/GenBank/DDBJ whole genome shotgun (WGS) entry which is preliminary data.</text>
</comment>
<dbReference type="GO" id="GO:0043023">
    <property type="term" value="F:ribosomal large subunit binding"/>
    <property type="evidence" value="ECO:0007669"/>
    <property type="project" value="TreeGrafter"/>
</dbReference>
<evidence type="ECO:0000256" key="6">
    <source>
        <dbReference type="ARBA" id="ARBA00017157"/>
    </source>
</evidence>
<comment type="subcellular location">
    <subcellularLocation>
        <location evidence="2">Cytoplasm</location>
        <location evidence="2">Cytosol</location>
    </subcellularLocation>
</comment>
<dbReference type="InterPro" id="IPR011989">
    <property type="entry name" value="ARM-like"/>
</dbReference>
<feature type="domain" description="RING-CH-type" evidence="19">
    <location>
        <begin position="1656"/>
        <end position="1714"/>
    </location>
</feature>
<dbReference type="SUPFAM" id="SSF57850">
    <property type="entry name" value="RING/U-box"/>
    <property type="match status" value="1"/>
</dbReference>
<evidence type="ECO:0000256" key="4">
    <source>
        <dbReference type="ARBA" id="ARBA00007997"/>
    </source>
</evidence>
<dbReference type="InterPro" id="IPR016024">
    <property type="entry name" value="ARM-type_fold"/>
</dbReference>
<organism evidence="20 21">
    <name type="scientific">Coptotermes formosanus</name>
    <name type="common">Formosan subterranean termite</name>
    <dbReference type="NCBI Taxonomy" id="36987"/>
    <lineage>
        <taxon>Eukaryota</taxon>
        <taxon>Metazoa</taxon>
        <taxon>Ecdysozoa</taxon>
        <taxon>Arthropoda</taxon>
        <taxon>Hexapoda</taxon>
        <taxon>Insecta</taxon>
        <taxon>Pterygota</taxon>
        <taxon>Neoptera</taxon>
        <taxon>Polyneoptera</taxon>
        <taxon>Dictyoptera</taxon>
        <taxon>Blattodea</taxon>
        <taxon>Blattoidea</taxon>
        <taxon>Termitoidae</taxon>
        <taxon>Rhinotermitidae</taxon>
        <taxon>Coptotermes</taxon>
    </lineage>
</organism>
<dbReference type="SUPFAM" id="SSF48371">
    <property type="entry name" value="ARM repeat"/>
    <property type="match status" value="1"/>
</dbReference>
<evidence type="ECO:0000313" key="20">
    <source>
        <dbReference type="EMBL" id="GFG34464.1"/>
    </source>
</evidence>
<name>A0A6L2PQC2_COPFO</name>
<evidence type="ECO:0000256" key="14">
    <source>
        <dbReference type="ARBA" id="ARBA00032366"/>
    </source>
</evidence>
<evidence type="ECO:0000256" key="17">
    <source>
        <dbReference type="SAM" id="MobiDB-lite"/>
    </source>
</evidence>
<reference evidence="21" key="1">
    <citation type="submission" date="2020-01" db="EMBL/GenBank/DDBJ databases">
        <title>Draft genome sequence of the Termite Coptotermes fromosanus.</title>
        <authorList>
            <person name="Itakura S."/>
            <person name="Yosikawa Y."/>
            <person name="Umezawa K."/>
        </authorList>
    </citation>
    <scope>NUCLEOTIDE SEQUENCE [LARGE SCALE GENOMIC DNA]</scope>
</reference>
<keyword evidence="12 16" id="KW-0833">Ubl conjugation pathway</keyword>
<proteinExistence type="inferred from homology"/>
<feature type="region of interest" description="Disordered" evidence="17">
    <location>
        <begin position="30"/>
        <end position="52"/>
    </location>
</feature>
<comment type="function">
    <text evidence="16">E3 ubiquitin-protein ligase. Component of the ribosome quality control complex (RQC), a ribosome-associated complex that mediates ubiquitination and extraction of incompletely synthesized nascent chains for proteasomal degradation.</text>
</comment>
<comment type="pathway">
    <text evidence="3 16">Protein modification; protein ubiquitination.</text>
</comment>
<dbReference type="InterPro" id="IPR013083">
    <property type="entry name" value="Znf_RING/FYVE/PHD"/>
</dbReference>
<evidence type="ECO:0000256" key="2">
    <source>
        <dbReference type="ARBA" id="ARBA00004514"/>
    </source>
</evidence>
<dbReference type="GO" id="GO:1990116">
    <property type="term" value="P:ribosome-associated ubiquitin-dependent protein catabolic process"/>
    <property type="evidence" value="ECO:0007669"/>
    <property type="project" value="UniProtKB-UniRule"/>
</dbReference>
<evidence type="ECO:0000256" key="5">
    <source>
        <dbReference type="ARBA" id="ARBA00012483"/>
    </source>
</evidence>
<sequence length="1714" mass="192976">MHGCCQGSRKDVLRVEFVLLSATACNVRMGGKRKQAQRTKNNARPSSSGRSAELLRNSAPTFVGFTAVKDGSFIPVLPGFSVSSEEFDPNLNSDFHLVLKKMGKKDSTTKLKALQEFSELITNSELEAVKTVLPLWPRLYCHLAVDVEHRVREAAHQAQRAIVLRVKRNLAPYLHQLAGPWFTSQYDTYAPAASAAALAFQDAFPPNKVTEAIVFCQEDILNYICDNLIVQTAQTMGNPKVVTPEEMEAKYQRIVVSSLQGYALYLQKLPAEHLQAAHEANKKLIASKKFWNLSKHTSALIRNAWFSALIALCQKAPDLLVDEGPHAAVAVFGNLDETDPTVLPTVWEALLHVLTTVQDCWQHVSADKLVLPKLWRILREGGQGNAAAIFPNLLPFLSKLPSSLCSNKQDFYDKFFNNIRHGLSQKLVLQSASECSAVARCYIECLRYTVMLHLSDSDFCQALVQNHLIAAVTLMLKDQKFKLVSSALFPELSVLIYHWSNNEGYTLLVQPFWDSLTSVVLESLSPTGESFQSRPICAEWLLNTHIELCLCLKNPKHKRSRQGLKVTFISPENNSEDESPETESCSETLLSISDDIHTDKYLQTLVEVLSVSYVTKTEQYSDPTFLIYLEKLTSAFESRELFFSLLKVNVTADIQTESNESLVQLYDSTLQKWLQDEKVCAESVVRITFALLKFLTADEKYHILDSLCKVSNTSVLVWCVKSALEHWSDPCVKDWLHSAQLSQILLSLAHEICVNDSDVDAKHILECCFDKIKVGELVLSPAAISDILSEFSRLLSTSHYESICMDVVTELVTSLYSSDLMLCPFLHSNLAAEDLLLSLFRLSCQNDTSRKDKVDAAWHVGICSLARLHGNCSETFLKLTLKFAEVVKEELLTREDALIAPIDRIVATVVSFLRIAAACLPTDAGDLESCLSPVVKLCSVFLDCLSSEFAAREQKVTALCLYAENMKGLLNHTTKHSHAKHLFSANSQNTGKSCTENGEDAVGSEKEIVQYIILLLFSVTLISNIPESLNPVDQEEINDDVKEEYVKQEMSSSGIHLLEDHILTATYSVALCKSFIRHFKSSVYYYKVFFKNDILDERFKMLMNTFGAKEIESITHITARRALQCGSLWVKALHLLHTQMLTQSDLRELYLDLASDAGTDISQTTHIYEIFPSCLKVKDMTLDEATLNEDKLIMLTSWLNQLEGPVPVDCQTPVLSFLNSVFAWYQQNDKTELLFDCNNEAMFTVAVFQLYKALSDFLTGCYNDLDHPVQISVENMLVEWTDVFADVVHEAVLSIFYTVTGLVRINSVSLLDLPLLESLGDVILKIDPKYFLLSGSTDNNAMIKCCCELLHSPVIPLQLTAYHTLTRLVQGLTDLDKRSGTEHERFGLAVFWDYLHETQTVVQDLLLDISLGNSCTVCPFTDAYTYTTAYLLLWDVVFQMCGLASPELRSHYATLIRELGFLNSLLQNVFRLMPEQVLQTKDPRYKLQKTSEVFSSAPSLVFSQTYSSEMLEHMSCWVYCNALRRLPALVRQWWGDLEPKVATLVEQVTSVHCAPLLCAEEIKVIQAEGMHHGNMLIKVHPSVREVVAVYKVDEAALELSIQLPSNYPLCPVRIENRTQLGDSQLRNQMMQLTFLLTHQNGSIWDGLEHWKSNLDKRFEGVEECYICFSIVHSSNLDIPRKSCSKCKKKFHSACLVKWINTSNKATCPICRNLF</sequence>
<dbReference type="GO" id="GO:0005829">
    <property type="term" value="C:cytosol"/>
    <property type="evidence" value="ECO:0007669"/>
    <property type="project" value="UniProtKB-SubCell"/>
</dbReference>
<dbReference type="UniPathway" id="UPA00143"/>
<evidence type="ECO:0000256" key="9">
    <source>
        <dbReference type="ARBA" id="ARBA00022723"/>
    </source>
</evidence>
<keyword evidence="7" id="KW-0963">Cytoplasm</keyword>
<evidence type="ECO:0000256" key="13">
    <source>
        <dbReference type="ARBA" id="ARBA00022833"/>
    </source>
</evidence>
<evidence type="ECO:0000256" key="1">
    <source>
        <dbReference type="ARBA" id="ARBA00000900"/>
    </source>
</evidence>
<feature type="compositionally biased region" description="Polar residues" evidence="17">
    <location>
        <begin position="38"/>
        <end position="50"/>
    </location>
</feature>
<keyword evidence="11 15" id="KW-0863">Zinc-finger</keyword>
<dbReference type="InterPro" id="IPR039795">
    <property type="entry name" value="LTN1/Rkr1"/>
</dbReference>
<keyword evidence="9 16" id="KW-0479">Metal-binding</keyword>
<dbReference type="Gene3D" id="3.30.40.10">
    <property type="entry name" value="Zinc/RING finger domain, C3HC4 (zinc finger)"/>
    <property type="match status" value="1"/>
</dbReference>
<comment type="subunit">
    <text evidence="16">Component of the ribosome quality control complex (RQC).</text>
</comment>
<evidence type="ECO:0000256" key="12">
    <source>
        <dbReference type="ARBA" id="ARBA00022786"/>
    </source>
</evidence>
<protein>
    <recommendedName>
        <fullName evidence="6 16">E3 ubiquitin-protein ligase listerin</fullName>
        <ecNumber evidence="5 16">2.3.2.27</ecNumber>
    </recommendedName>
    <alternativeName>
        <fullName evidence="14 16">RING-type E3 ubiquitin transferase listerin</fullName>
    </alternativeName>
</protein>
<evidence type="ECO:0000256" key="15">
    <source>
        <dbReference type="PROSITE-ProRule" id="PRU00175"/>
    </source>
</evidence>
<feature type="domain" description="RING-type" evidence="18">
    <location>
        <begin position="1664"/>
        <end position="1711"/>
    </location>
</feature>
<evidence type="ECO:0000256" key="3">
    <source>
        <dbReference type="ARBA" id="ARBA00004906"/>
    </source>
</evidence>
<dbReference type="InterPro" id="IPR054476">
    <property type="entry name" value="Ltn1_N"/>
</dbReference>
<dbReference type="EMBL" id="BLKM01008651">
    <property type="protein sequence ID" value="GFG34464.1"/>
    <property type="molecule type" value="Genomic_DNA"/>
</dbReference>
<dbReference type="Pfam" id="PF22999">
    <property type="entry name" value="LTN1_E3_ligase_6th"/>
    <property type="match status" value="1"/>
</dbReference>
<dbReference type="Proteomes" id="UP000502823">
    <property type="component" value="Unassembled WGS sequence"/>
</dbReference>
<dbReference type="InterPro" id="IPR011016">
    <property type="entry name" value="Znf_RING-CH"/>
</dbReference>
<evidence type="ECO:0000256" key="11">
    <source>
        <dbReference type="ARBA" id="ARBA00022771"/>
    </source>
</evidence>
<evidence type="ECO:0000259" key="18">
    <source>
        <dbReference type="PROSITE" id="PS50089"/>
    </source>
</evidence>
<evidence type="ECO:0000256" key="8">
    <source>
        <dbReference type="ARBA" id="ARBA00022679"/>
    </source>
</evidence>
<dbReference type="OrthoDB" id="6108at2759"/>
<evidence type="ECO:0000256" key="7">
    <source>
        <dbReference type="ARBA" id="ARBA00022490"/>
    </source>
</evidence>
<evidence type="ECO:0000256" key="10">
    <source>
        <dbReference type="ARBA" id="ARBA00022737"/>
    </source>
</evidence>
<keyword evidence="13 16" id="KW-0862">Zinc</keyword>
<comment type="similarity">
    <text evidence="4 16">Belongs to the LTN1 family.</text>
</comment>
<dbReference type="GO" id="GO:0072344">
    <property type="term" value="P:rescue of stalled ribosome"/>
    <property type="evidence" value="ECO:0007669"/>
    <property type="project" value="UniProtKB-UniRule"/>
</dbReference>
<dbReference type="GO" id="GO:0016567">
    <property type="term" value="P:protein ubiquitination"/>
    <property type="evidence" value="ECO:0007669"/>
    <property type="project" value="UniProtKB-UniPathway"/>
</dbReference>
<gene>
    <name evidence="20" type="ORF">Cfor_07703</name>
</gene>
<comment type="catalytic activity">
    <reaction evidence="1 16">
        <text>S-ubiquitinyl-[E2 ubiquitin-conjugating enzyme]-L-cysteine + [acceptor protein]-L-lysine = [E2 ubiquitin-conjugating enzyme]-L-cysteine + N(6)-ubiquitinyl-[acceptor protein]-L-lysine.</text>
        <dbReference type="EC" id="2.3.2.27"/>
    </reaction>
</comment>
<accession>A0A6L2PQC2</accession>
<dbReference type="InParanoid" id="A0A6L2PQC2"/>
<keyword evidence="8 16" id="KW-0808">Transferase</keyword>
<dbReference type="GO" id="GO:1990112">
    <property type="term" value="C:RQC complex"/>
    <property type="evidence" value="ECO:0007669"/>
    <property type="project" value="UniProtKB-UniRule"/>
</dbReference>
<dbReference type="GO" id="GO:0008270">
    <property type="term" value="F:zinc ion binding"/>
    <property type="evidence" value="ECO:0007669"/>
    <property type="project" value="UniProtKB-KW"/>
</dbReference>
<dbReference type="Pfam" id="PF22958">
    <property type="entry name" value="Ltn1_1st"/>
    <property type="match status" value="1"/>
</dbReference>
<dbReference type="InterPro" id="IPR001841">
    <property type="entry name" value="Znf_RING"/>
</dbReference>
<dbReference type="PANTHER" id="PTHR12389:SF0">
    <property type="entry name" value="E3 UBIQUITIN-PROTEIN LIGASE LISTERIN"/>
    <property type="match status" value="1"/>
</dbReference>
<dbReference type="FunFam" id="3.30.40.10:FF:000038">
    <property type="entry name" value="E3 ubiquitin-protein ligase listerin"/>
    <property type="match status" value="1"/>
</dbReference>
<dbReference type="PANTHER" id="PTHR12389">
    <property type="entry name" value="ZINC FINGER PROTEIN 294"/>
    <property type="match status" value="1"/>
</dbReference>
<dbReference type="InterPro" id="IPR054477">
    <property type="entry name" value="LTN1_E3_ligase_6th"/>
</dbReference>
<dbReference type="EC" id="2.3.2.27" evidence="5 16"/>